<evidence type="ECO:0000259" key="1">
    <source>
        <dbReference type="SMART" id="SM00065"/>
    </source>
</evidence>
<accession>A0A412TNI6</accession>
<dbReference type="SUPFAM" id="SSF55781">
    <property type="entry name" value="GAF domain-like"/>
    <property type="match status" value="1"/>
</dbReference>
<dbReference type="Proteomes" id="UP000284243">
    <property type="component" value="Unassembled WGS sequence"/>
</dbReference>
<dbReference type="RefSeq" id="WP_022159516.1">
    <property type="nucleotide sequence ID" value="NZ_CABJFF010000012.1"/>
</dbReference>
<feature type="domain" description="GAF" evidence="1">
    <location>
        <begin position="31"/>
        <end position="182"/>
    </location>
</feature>
<gene>
    <name evidence="3" type="ORF">DWW57_12605</name>
    <name evidence="2" type="ORF">PN645_15820</name>
</gene>
<reference evidence="3 4" key="1">
    <citation type="submission" date="2018-08" db="EMBL/GenBank/DDBJ databases">
        <title>A genome reference for cultivated species of the human gut microbiota.</title>
        <authorList>
            <person name="Zou Y."/>
            <person name="Xue W."/>
            <person name="Luo G."/>
        </authorList>
    </citation>
    <scope>NUCLEOTIDE SEQUENCE [LARGE SCALE GENOMIC DNA]</scope>
    <source>
        <strain evidence="3 4">AF16-14</strain>
    </source>
</reference>
<evidence type="ECO:0000313" key="3">
    <source>
        <dbReference type="EMBL" id="RGU55382.1"/>
    </source>
</evidence>
<dbReference type="EMBL" id="QRYC01000018">
    <property type="protein sequence ID" value="RGU55382.1"/>
    <property type="molecule type" value="Genomic_DNA"/>
</dbReference>
<protein>
    <submittedName>
        <fullName evidence="3">GAF domain-containing protein</fullName>
    </submittedName>
</protein>
<comment type="caution">
    <text evidence="3">The sequence shown here is derived from an EMBL/GenBank/DDBJ whole genome shotgun (WGS) entry which is preliminary data.</text>
</comment>
<name>A0A412TNI6_9BACT</name>
<evidence type="ECO:0000313" key="2">
    <source>
        <dbReference type="EMBL" id="MDB9224456.1"/>
    </source>
</evidence>
<dbReference type="Pfam" id="PF01590">
    <property type="entry name" value="GAF"/>
    <property type="match status" value="1"/>
</dbReference>
<proteinExistence type="predicted"/>
<dbReference type="AlphaFoldDB" id="A0A412TNI6"/>
<dbReference type="InterPro" id="IPR029016">
    <property type="entry name" value="GAF-like_dom_sf"/>
</dbReference>
<reference evidence="2" key="2">
    <citation type="submission" date="2023-01" db="EMBL/GenBank/DDBJ databases">
        <title>Human gut microbiome strain richness.</title>
        <authorList>
            <person name="Chen-Liaw A."/>
        </authorList>
    </citation>
    <scope>NUCLEOTIDE SEQUENCE</scope>
    <source>
        <strain evidence="2">RTP21484st1_B7_RTP21484_190118</strain>
    </source>
</reference>
<dbReference type="SMART" id="SM00065">
    <property type="entry name" value="GAF"/>
    <property type="match status" value="1"/>
</dbReference>
<dbReference type="EMBL" id="JAQMRD010000025">
    <property type="protein sequence ID" value="MDB9224456.1"/>
    <property type="molecule type" value="Genomic_DNA"/>
</dbReference>
<sequence length="248" mass="28921">MRDNTHAPMEMKHITPDVLMRLSIAFTSGSKFSQSLEKALELIGKISNHDRIYIIEVHHNMTYTITYNWHEKSLKAIPEEFRHNSLIYDRELVQQLCTQNQVIIQESDVSGNPELAELLKATDCRQMLLLPLFESGSQFAFIAFTQCSTTHTWTPEEIKCLQDLSSVIALQLDNYQLIKRLTVHLKQERAARLELEIKQNHLRHWLQEIKPVWDQLKNKIEHPELPEVTSLEQHFTNLDKICSIPSVK</sequence>
<evidence type="ECO:0000313" key="4">
    <source>
        <dbReference type="Proteomes" id="UP000284243"/>
    </source>
</evidence>
<dbReference type="Gene3D" id="3.30.450.40">
    <property type="match status" value="1"/>
</dbReference>
<dbReference type="Proteomes" id="UP001212263">
    <property type="component" value="Unassembled WGS sequence"/>
</dbReference>
<dbReference type="InterPro" id="IPR003018">
    <property type="entry name" value="GAF"/>
</dbReference>
<organism evidence="3 4">
    <name type="scientific">Odoribacter splanchnicus</name>
    <dbReference type="NCBI Taxonomy" id="28118"/>
    <lineage>
        <taxon>Bacteria</taxon>
        <taxon>Pseudomonadati</taxon>
        <taxon>Bacteroidota</taxon>
        <taxon>Bacteroidia</taxon>
        <taxon>Bacteroidales</taxon>
        <taxon>Odoribacteraceae</taxon>
        <taxon>Odoribacter</taxon>
    </lineage>
</organism>